<dbReference type="InterPro" id="IPR049945">
    <property type="entry name" value="AAA_22"/>
</dbReference>
<reference evidence="3 4" key="1">
    <citation type="submission" date="2018-03" db="EMBL/GenBank/DDBJ databases">
        <title>The complete genome of bacterial strain SGAir0260.</title>
        <authorList>
            <person name="Schuster S.C."/>
        </authorList>
    </citation>
    <scope>NUCLEOTIDE SEQUENCE [LARGE SCALE GENOMIC DNA]</scope>
    <source>
        <strain evidence="3 4">SGAir0260</strain>
    </source>
</reference>
<dbReference type="AlphaFoldDB" id="A0A6I7E9K0"/>
<dbReference type="InterPro" id="IPR027417">
    <property type="entry name" value="P-loop_NTPase"/>
</dbReference>
<evidence type="ECO:0000313" key="2">
    <source>
        <dbReference type="EMBL" id="QHV41837.1"/>
    </source>
</evidence>
<evidence type="ECO:0000313" key="3">
    <source>
        <dbReference type="EMBL" id="QHV43663.1"/>
    </source>
</evidence>
<dbReference type="RefSeq" id="WP_001994917.1">
    <property type="nucleotide sequence ID" value="NZ_CP028009.1"/>
</dbReference>
<accession>A0A6I7E9K0</accession>
<dbReference type="GO" id="GO:0016887">
    <property type="term" value="F:ATP hydrolysis activity"/>
    <property type="evidence" value="ECO:0007669"/>
    <property type="project" value="InterPro"/>
</dbReference>
<dbReference type="Proteomes" id="UP000464780">
    <property type="component" value="Chromosome"/>
</dbReference>
<proteinExistence type="predicted"/>
<dbReference type="GO" id="GO:0005524">
    <property type="term" value="F:ATP binding"/>
    <property type="evidence" value="ECO:0007669"/>
    <property type="project" value="UniProtKB-KW"/>
</dbReference>
<evidence type="ECO:0000313" key="4">
    <source>
        <dbReference type="Proteomes" id="UP000464780"/>
    </source>
</evidence>
<dbReference type="Gene3D" id="3.40.50.300">
    <property type="entry name" value="P-loop containing nucleotide triphosphate hydrolases"/>
    <property type="match status" value="1"/>
</dbReference>
<keyword evidence="3" id="KW-0547">Nucleotide-binding</keyword>
<dbReference type="SUPFAM" id="SSF52540">
    <property type="entry name" value="P-loop containing nucleoside triphosphate hydrolases"/>
    <property type="match status" value="1"/>
</dbReference>
<keyword evidence="3" id="KW-0067">ATP-binding</keyword>
<organism evidence="3 4">
    <name type="scientific">Bacillus cereus</name>
    <dbReference type="NCBI Taxonomy" id="1396"/>
    <lineage>
        <taxon>Bacteria</taxon>
        <taxon>Bacillati</taxon>
        <taxon>Bacillota</taxon>
        <taxon>Bacilli</taxon>
        <taxon>Bacillales</taxon>
        <taxon>Bacillaceae</taxon>
        <taxon>Bacillus</taxon>
        <taxon>Bacillus cereus group</taxon>
    </lineage>
</organism>
<dbReference type="EMBL" id="CP028009">
    <property type="protein sequence ID" value="QHV41837.1"/>
    <property type="molecule type" value="Genomic_DNA"/>
</dbReference>
<dbReference type="Pfam" id="PF13401">
    <property type="entry name" value="AAA_22"/>
    <property type="match status" value="1"/>
</dbReference>
<feature type="domain" description="ORC1/DEAH AAA+ ATPase" evidence="1">
    <location>
        <begin position="52"/>
        <end position="183"/>
    </location>
</feature>
<dbReference type="EMBL" id="CP028009">
    <property type="protein sequence ID" value="QHV43663.1"/>
    <property type="molecule type" value="Genomic_DNA"/>
</dbReference>
<name>A0A6I7E9K0_BACCE</name>
<evidence type="ECO:0000259" key="1">
    <source>
        <dbReference type="Pfam" id="PF13401"/>
    </source>
</evidence>
<protein>
    <submittedName>
        <fullName evidence="3">ATP-binding protein</fullName>
    </submittedName>
</protein>
<sequence length="328" mass="38747">MSEDFYVAGRKKLAKRGNLHPVQTGRYILATNEIERLYDTVHRWITNRTPGGIVYGRPRLGKTRAIRFLQYALREDFKDLPIFVIKCNHHKQATERVFFEELLRNVGHGDSKSGTLNSKRERLYRFLLESAYKSLEQKIVFIMDEAQELQDNHYQWLKDIYNELDNCEVSLTCILVGQEELLRQRAAFIQVKKQQIVGRFMVHDFKFMGIRTLDDLQTCLRGYDDESEYPLGSDITYTQHFFLEAYEKGFRLYQYAEEMMEAFRREREKANLSATAEIPMQYITSTIEYLLLQYGRYGANVYQISKNMIEEAIWYSGYIEAEVCKKGI</sequence>
<gene>
    <name evidence="2" type="ORF">C1N66_01100</name>
    <name evidence="3" type="ORF">C1N66_11270</name>
</gene>